<evidence type="ECO:0000313" key="1">
    <source>
        <dbReference type="Proteomes" id="UP000694888"/>
    </source>
</evidence>
<reference evidence="2" key="1">
    <citation type="submission" date="2025-08" db="UniProtKB">
        <authorList>
            <consortium name="RefSeq"/>
        </authorList>
    </citation>
    <scope>IDENTIFICATION</scope>
</reference>
<dbReference type="InterPro" id="IPR052071">
    <property type="entry name" value="SCUB_EGF-like_domain"/>
</dbReference>
<keyword evidence="1" id="KW-1185">Reference proteome</keyword>
<dbReference type="GeneID" id="106013241"/>
<organism evidence="1 2">
    <name type="scientific">Aplysia californica</name>
    <name type="common">California sea hare</name>
    <dbReference type="NCBI Taxonomy" id="6500"/>
    <lineage>
        <taxon>Eukaryota</taxon>
        <taxon>Metazoa</taxon>
        <taxon>Spiralia</taxon>
        <taxon>Lophotrochozoa</taxon>
        <taxon>Mollusca</taxon>
        <taxon>Gastropoda</taxon>
        <taxon>Heterobranchia</taxon>
        <taxon>Euthyneura</taxon>
        <taxon>Tectipleura</taxon>
        <taxon>Aplysiida</taxon>
        <taxon>Aplysioidea</taxon>
        <taxon>Aplysiidae</taxon>
        <taxon>Aplysia</taxon>
    </lineage>
</organism>
<protein>
    <submittedName>
        <fullName evidence="2">Signal peptide, CUB and EGF-like domain-containing protein 2</fullName>
    </submittedName>
</protein>
<accession>A0ABM1AA99</accession>
<dbReference type="RefSeq" id="XP_012943856.1">
    <property type="nucleotide sequence ID" value="XM_013088402.2"/>
</dbReference>
<name>A0ABM1AA99_APLCA</name>
<evidence type="ECO:0000313" key="2">
    <source>
        <dbReference type="RefSeq" id="XP_012943856.1"/>
    </source>
</evidence>
<gene>
    <name evidence="2" type="primary">LOC106013241</name>
</gene>
<dbReference type="Proteomes" id="UP000694888">
    <property type="component" value="Unplaced"/>
</dbReference>
<sequence length="129" mass="15364">MRKSKSLYSQNTFETCESRHRPIAFTARSKKLWIQFKSNGNHTASGFSIPFVTYNEEYESLIEDIVRDGRLYSSKQHQQIFKDRELLTALLEVIATPYNYLKYAYVSHTMFPESFFRLLTPKVRRFFQT</sequence>
<proteinExistence type="predicted"/>
<dbReference type="PANTHER" id="PTHR24046:SF7">
    <property type="entry name" value="CUB DOMAIN-CONTAINING PROTEIN"/>
    <property type="match status" value="1"/>
</dbReference>
<dbReference type="PANTHER" id="PTHR24046">
    <property type="entry name" value="SIGNAL PEPTIDE, CUB AND EGF-LIKE DOMAIN-CONTAINING"/>
    <property type="match status" value="1"/>
</dbReference>